<dbReference type="RefSeq" id="WP_211951811.1">
    <property type="nucleotide sequence ID" value="NZ_CAJPVI010000002.1"/>
</dbReference>
<evidence type="ECO:0000313" key="2">
    <source>
        <dbReference type="Proteomes" id="UP000672657"/>
    </source>
</evidence>
<protein>
    <submittedName>
        <fullName evidence="1">Uncharacterized protein</fullName>
    </submittedName>
</protein>
<keyword evidence="2" id="KW-1185">Reference proteome</keyword>
<sequence>MTPSKNEVAVNTTKPLTEHDLEHRNMRLQLFVLRQLLLKSYAEQYGDRAQQVIAERLATVSDAAPGAGMHAAEQALLIEESAEVFADIDEHLALIQADAL</sequence>
<comment type="caution">
    <text evidence="1">The sequence shown here is derived from an EMBL/GenBank/DDBJ whole genome shotgun (WGS) entry which is preliminary data.</text>
</comment>
<reference evidence="1 2" key="1">
    <citation type="submission" date="2021-03" db="EMBL/GenBank/DDBJ databases">
        <authorList>
            <person name="Peeters C."/>
        </authorList>
    </citation>
    <scope>NUCLEOTIDE SEQUENCE [LARGE SCALE GENOMIC DNA]</scope>
    <source>
        <strain evidence="1 2">LMG 26411</strain>
    </source>
</reference>
<accession>A0ABM8TAU2</accession>
<evidence type="ECO:0000313" key="1">
    <source>
        <dbReference type="EMBL" id="CAG2132311.1"/>
    </source>
</evidence>
<proteinExistence type="predicted"/>
<dbReference type="Proteomes" id="UP000672657">
    <property type="component" value="Unassembled WGS sequence"/>
</dbReference>
<organism evidence="1 2">
    <name type="scientific">Cupriavidus numazuensis</name>
    <dbReference type="NCBI Taxonomy" id="221992"/>
    <lineage>
        <taxon>Bacteria</taxon>
        <taxon>Pseudomonadati</taxon>
        <taxon>Pseudomonadota</taxon>
        <taxon>Betaproteobacteria</taxon>
        <taxon>Burkholderiales</taxon>
        <taxon>Burkholderiaceae</taxon>
        <taxon>Cupriavidus</taxon>
    </lineage>
</organism>
<gene>
    <name evidence="1" type="ORF">LMG26411_00594</name>
</gene>
<name>A0ABM8TAU2_9BURK</name>
<dbReference type="EMBL" id="CAJPVI010000002">
    <property type="protein sequence ID" value="CAG2132311.1"/>
    <property type="molecule type" value="Genomic_DNA"/>
</dbReference>